<evidence type="ECO:0000256" key="1">
    <source>
        <dbReference type="SAM" id="MobiDB-lite"/>
    </source>
</evidence>
<dbReference type="AlphaFoldDB" id="A0A9W6ZS33"/>
<protein>
    <submittedName>
        <fullName evidence="2">Uncharacterized protein</fullName>
    </submittedName>
</protein>
<organism evidence="2 3">
    <name type="scientific">Triparma retinervis</name>
    <dbReference type="NCBI Taxonomy" id="2557542"/>
    <lineage>
        <taxon>Eukaryota</taxon>
        <taxon>Sar</taxon>
        <taxon>Stramenopiles</taxon>
        <taxon>Ochrophyta</taxon>
        <taxon>Bolidophyceae</taxon>
        <taxon>Parmales</taxon>
        <taxon>Triparmaceae</taxon>
        <taxon>Triparma</taxon>
    </lineage>
</organism>
<comment type="caution">
    <text evidence="2">The sequence shown here is derived from an EMBL/GenBank/DDBJ whole genome shotgun (WGS) entry which is preliminary data.</text>
</comment>
<evidence type="ECO:0000313" key="2">
    <source>
        <dbReference type="EMBL" id="GMH57041.1"/>
    </source>
</evidence>
<keyword evidence="3" id="KW-1185">Reference proteome</keyword>
<feature type="region of interest" description="Disordered" evidence="1">
    <location>
        <begin position="1"/>
        <end position="96"/>
    </location>
</feature>
<sequence>MGGGGSTEKGISSEKGGRRASLQEHKHERPETESPTKQTRRASAPEVKSPKNGTGGEEGLLAVIVPPREEEVSTPARPRKKSMFESVFGKSSSPNLYLSLEELDDIEERQRLRDQSIKHRD</sequence>
<dbReference type="EMBL" id="BRXZ01002207">
    <property type="protein sequence ID" value="GMH57041.1"/>
    <property type="molecule type" value="Genomic_DNA"/>
</dbReference>
<gene>
    <name evidence="2" type="ORF">TrRE_jg13152</name>
</gene>
<evidence type="ECO:0000313" key="3">
    <source>
        <dbReference type="Proteomes" id="UP001165082"/>
    </source>
</evidence>
<reference evidence="2" key="1">
    <citation type="submission" date="2022-07" db="EMBL/GenBank/DDBJ databases">
        <title>Genome analysis of Parmales, a sister group of diatoms, reveals the evolutionary specialization of diatoms from phago-mixotrophs to photoautotrophs.</title>
        <authorList>
            <person name="Ban H."/>
            <person name="Sato S."/>
            <person name="Yoshikawa S."/>
            <person name="Kazumasa Y."/>
            <person name="Nakamura Y."/>
            <person name="Ichinomiya M."/>
            <person name="Saitoh K."/>
            <person name="Sato N."/>
            <person name="Blanc-Mathieu R."/>
            <person name="Endo H."/>
            <person name="Kuwata A."/>
            <person name="Ogata H."/>
        </authorList>
    </citation>
    <scope>NUCLEOTIDE SEQUENCE</scope>
</reference>
<feature type="compositionally biased region" description="Basic and acidic residues" evidence="1">
    <location>
        <begin position="11"/>
        <end position="34"/>
    </location>
</feature>
<proteinExistence type="predicted"/>
<dbReference type="Proteomes" id="UP001165082">
    <property type="component" value="Unassembled WGS sequence"/>
</dbReference>
<name>A0A9W6ZS33_9STRA</name>
<accession>A0A9W6ZS33</accession>